<comment type="caution">
    <text evidence="2">The sequence shown here is derived from an EMBL/GenBank/DDBJ whole genome shotgun (WGS) entry which is preliminary data.</text>
</comment>
<sequence length="120" mass="13908">MIDCLQFIQVIYYQLKFGLQESPANTIGTERGASIFMDDSWLSKESFFYLLCKEFFLLVQEASVVDGSLLSWTRRLQELLETTLGWELHKNNTVDGFYEDDDEFAPVVEILDDTSFQESP</sequence>
<name>A0A7J7L8J1_9MAGN</name>
<dbReference type="PANTHER" id="PTHR12689:SF4">
    <property type="entry name" value="PROTEIN AAR2 HOMOLOG"/>
    <property type="match status" value="1"/>
</dbReference>
<dbReference type="PANTHER" id="PTHR12689">
    <property type="entry name" value="A1 CISTRON SPLICING FACTOR AAR2-RELATED"/>
    <property type="match status" value="1"/>
</dbReference>
<organism evidence="2 3">
    <name type="scientific">Kingdonia uniflora</name>
    <dbReference type="NCBI Taxonomy" id="39325"/>
    <lineage>
        <taxon>Eukaryota</taxon>
        <taxon>Viridiplantae</taxon>
        <taxon>Streptophyta</taxon>
        <taxon>Embryophyta</taxon>
        <taxon>Tracheophyta</taxon>
        <taxon>Spermatophyta</taxon>
        <taxon>Magnoliopsida</taxon>
        <taxon>Ranunculales</taxon>
        <taxon>Circaeasteraceae</taxon>
        <taxon>Kingdonia</taxon>
    </lineage>
</organism>
<accession>A0A7J7L8J1</accession>
<dbReference type="InterPro" id="IPR033648">
    <property type="entry name" value="AAR2_C"/>
</dbReference>
<dbReference type="EMBL" id="JACGCM010002537">
    <property type="protein sequence ID" value="KAF6138913.1"/>
    <property type="molecule type" value="Genomic_DNA"/>
</dbReference>
<evidence type="ECO:0000313" key="2">
    <source>
        <dbReference type="EMBL" id="KAF6138913.1"/>
    </source>
</evidence>
<dbReference type="AlphaFoldDB" id="A0A7J7L8J1"/>
<dbReference type="InterPro" id="IPR007946">
    <property type="entry name" value="AAR2"/>
</dbReference>
<feature type="domain" description="AAR2 C-terminal" evidence="1">
    <location>
        <begin position="5"/>
        <end position="88"/>
    </location>
</feature>
<gene>
    <name evidence="2" type="ORF">GIB67_025642</name>
</gene>
<evidence type="ECO:0000313" key="3">
    <source>
        <dbReference type="Proteomes" id="UP000541444"/>
    </source>
</evidence>
<dbReference type="Pfam" id="PF05282">
    <property type="entry name" value="AAR2"/>
    <property type="match status" value="1"/>
</dbReference>
<dbReference type="GO" id="GO:0000244">
    <property type="term" value="P:spliceosomal tri-snRNP complex assembly"/>
    <property type="evidence" value="ECO:0007669"/>
    <property type="project" value="TreeGrafter"/>
</dbReference>
<proteinExistence type="predicted"/>
<protein>
    <recommendedName>
        <fullName evidence="1">AAR2 C-terminal domain-containing protein</fullName>
    </recommendedName>
</protein>
<reference evidence="2 3" key="1">
    <citation type="journal article" date="2020" name="IScience">
        <title>Genome Sequencing of the Endangered Kingdonia uniflora (Circaeasteraceae, Ranunculales) Reveals Potential Mechanisms of Evolutionary Specialization.</title>
        <authorList>
            <person name="Sun Y."/>
            <person name="Deng T."/>
            <person name="Zhang A."/>
            <person name="Moore M.J."/>
            <person name="Landis J.B."/>
            <person name="Lin N."/>
            <person name="Zhang H."/>
            <person name="Zhang X."/>
            <person name="Huang J."/>
            <person name="Zhang X."/>
            <person name="Sun H."/>
            <person name="Wang H."/>
        </authorList>
    </citation>
    <scope>NUCLEOTIDE SEQUENCE [LARGE SCALE GENOMIC DNA]</scope>
    <source>
        <strain evidence="2">TB1705</strain>
        <tissue evidence="2">Leaf</tissue>
    </source>
</reference>
<dbReference type="OrthoDB" id="201752at2759"/>
<keyword evidence="3" id="KW-1185">Reference proteome</keyword>
<dbReference type="Proteomes" id="UP000541444">
    <property type="component" value="Unassembled WGS sequence"/>
</dbReference>
<evidence type="ECO:0000259" key="1">
    <source>
        <dbReference type="Pfam" id="PF05282"/>
    </source>
</evidence>